<feature type="region of interest" description="Disordered" evidence="1">
    <location>
        <begin position="133"/>
        <end position="195"/>
    </location>
</feature>
<accession>A0AAD2FYY3</accession>
<reference evidence="2" key="1">
    <citation type="submission" date="2023-08" db="EMBL/GenBank/DDBJ databases">
        <authorList>
            <person name="Audoor S."/>
            <person name="Bilcke G."/>
        </authorList>
    </citation>
    <scope>NUCLEOTIDE SEQUENCE</scope>
</reference>
<protein>
    <submittedName>
        <fullName evidence="2">Uncharacterized protein</fullName>
    </submittedName>
</protein>
<feature type="region of interest" description="Disordered" evidence="1">
    <location>
        <begin position="1066"/>
        <end position="1095"/>
    </location>
</feature>
<feature type="region of interest" description="Disordered" evidence="1">
    <location>
        <begin position="218"/>
        <end position="340"/>
    </location>
</feature>
<feature type="compositionally biased region" description="Polar residues" evidence="1">
    <location>
        <begin position="167"/>
        <end position="180"/>
    </location>
</feature>
<feature type="compositionally biased region" description="Acidic residues" evidence="1">
    <location>
        <begin position="183"/>
        <end position="192"/>
    </location>
</feature>
<feature type="region of interest" description="Disordered" evidence="1">
    <location>
        <begin position="746"/>
        <end position="768"/>
    </location>
</feature>
<feature type="region of interest" description="Disordered" evidence="1">
    <location>
        <begin position="933"/>
        <end position="956"/>
    </location>
</feature>
<dbReference type="EMBL" id="CAKOGP040001903">
    <property type="protein sequence ID" value="CAJ1956123.1"/>
    <property type="molecule type" value="Genomic_DNA"/>
</dbReference>
<dbReference type="Proteomes" id="UP001295423">
    <property type="component" value="Unassembled WGS sequence"/>
</dbReference>
<feature type="region of interest" description="Disordered" evidence="1">
    <location>
        <begin position="352"/>
        <end position="373"/>
    </location>
</feature>
<feature type="compositionally biased region" description="Polar residues" evidence="1">
    <location>
        <begin position="95"/>
        <end position="107"/>
    </location>
</feature>
<feature type="compositionally biased region" description="Polar residues" evidence="1">
    <location>
        <begin position="296"/>
        <end position="314"/>
    </location>
</feature>
<proteinExistence type="predicted"/>
<feature type="compositionally biased region" description="Low complexity" evidence="1">
    <location>
        <begin position="153"/>
        <end position="166"/>
    </location>
</feature>
<feature type="compositionally biased region" description="Polar residues" evidence="1">
    <location>
        <begin position="557"/>
        <end position="583"/>
    </location>
</feature>
<organism evidence="2 3">
    <name type="scientific">Cylindrotheca closterium</name>
    <dbReference type="NCBI Taxonomy" id="2856"/>
    <lineage>
        <taxon>Eukaryota</taxon>
        <taxon>Sar</taxon>
        <taxon>Stramenopiles</taxon>
        <taxon>Ochrophyta</taxon>
        <taxon>Bacillariophyta</taxon>
        <taxon>Bacillariophyceae</taxon>
        <taxon>Bacillariophycidae</taxon>
        <taxon>Bacillariales</taxon>
        <taxon>Bacillariaceae</taxon>
        <taxon>Cylindrotheca</taxon>
    </lineage>
</organism>
<feature type="compositionally biased region" description="Acidic residues" evidence="1">
    <location>
        <begin position="133"/>
        <end position="147"/>
    </location>
</feature>
<feature type="compositionally biased region" description="Polar residues" evidence="1">
    <location>
        <begin position="324"/>
        <end position="340"/>
    </location>
</feature>
<feature type="region of interest" description="Disordered" evidence="1">
    <location>
        <begin position="555"/>
        <end position="583"/>
    </location>
</feature>
<feature type="region of interest" description="Disordered" evidence="1">
    <location>
        <begin position="835"/>
        <end position="857"/>
    </location>
</feature>
<feature type="region of interest" description="Disordered" evidence="1">
    <location>
        <begin position="22"/>
        <end position="107"/>
    </location>
</feature>
<sequence length="1514" mass="166967">MTSPFTSLDVNISKKNEAVMNASSVPLSSTEPTSVPISKSDGIENTVHNQNISSNNSNNNNNNSNNNGKSSSHLSLSSFSSKSPLPPTTGRIHTKTTTQTNSIDNNANTAADEVNKLSVSFAVETTTLSFMLSDDEIDDDNEDEQDESSPHATMTTTTTTTTITTTNSRRLSGSSILDANTTTDDDDDDDDDFGKLYRRPRRQRRSVGYYKWLATNSPNEYVDMNGNPRTTTLSGNSSHLDDSIDTKSSSSEYDEEESEYVFDHDEDLDDDDVEEREEATSVIVNGEDKTMVEQPASENDPSSATNEASPSMPASPTVDAMPLLSSSTSEQVASPSSTGILSEQVAKNQIVLATPQRRSPRKRQSIMPSLSEQGQVQVQVKTYADAVKKTAPTAVQSPVPSSPARIILSEPIGHNIQRVVMTTPIRRSPRKRRPIQRDETKMAIDLLPSIAEPPQPSRMDESCNDTNRKDTSTRRATVATQDDQPESTTAGTPKKQDLTREASSTNGILSQPGGSVHRVIVTTPIRRSPRKRRSIQGDESFSAMPSIAELAPASPISAKNQQPSLSSSTEATINTNSEGNIERPSFSNEILSEQLGNLQRVITTPLRRSPRKRQSMQGNETMDFMSSIAEAALSPIAKISSPAQAVPNAKGQTSKVTKEMSSVTKTLSNATIQSPVDAEMNTPVTQSPFSSTSQANSSAKKHRIVTTPTRSSPRKKRAVEAGETECVMSPFATAELSPIKRESTSPTVATFQSPKAPFLSPQQLPPTSQSIQVQDSAECESASTSLLSQFTKLPPPPETDTSVTMDVDETIKVMNESDSSSTEQVECTTRLDQALDHGQDSVEKEEKSEEDDDGNASASKSFVLEYSLEHDDVPIDSGSVHVDESSTSPVLALVQSKCFKVRIVYDESPPPLPKSILRRKLRYTKAYGNEEVEMDKKQDDKVEHEEVDESDNTSSYGITLPELRHRMAILFPTDYSELIQSSCDSARLIACFTLYKDALFVENESITHPQQQPAKTAARARTRRRRLSLECKTPGINYLQPIMILLNELVQLELVQYQSMSMAKETSDAASNSSSSLSDDKEGSHRVHFPAFDGSALQPPSDVIVGSDRVREESIEQLTKVVMSSQSLFGSLIDAEDPPSESSATKFDVGRMAITVLQSLVHYLQTDFVTHGHAVPCSWSFPLQSHTVSRVEKAAQSYAHDLSHVLRNSRTEETPTCLTFPNPSHDVSIAYRMSQSRGCGPWECRLADTAGQQIRYWLRTLLNPIPDRAPPKSASNCAKAKQWRRRICDIVALCVEDAEQSMAVEDGSMSSLVSDALSFLHALFGASSWEDFIAEGDDGLGVPDGTNTIRGDVFFSSTISLRQNFIQEHQWNDLEDELIAATEFLAAMNGVRFLYELFSILVKEPKYYKVWKKTIQELAGTLALVDQACIQEEDVQLLLLRTPLEEILIVLEKISQQHSTKYTQCQKQLKEFSKRFAFGKKSKRKKRHQPDLSYLETAYEETMEKINFPRAMRL</sequence>
<feature type="compositionally biased region" description="Polar residues" evidence="1">
    <location>
        <begin position="227"/>
        <end position="238"/>
    </location>
</feature>
<feature type="compositionally biased region" description="Basic and acidic residues" evidence="1">
    <location>
        <begin position="835"/>
        <end position="847"/>
    </location>
</feature>
<comment type="caution">
    <text evidence="2">The sequence shown here is derived from an EMBL/GenBank/DDBJ whole genome shotgun (WGS) entry which is preliminary data.</text>
</comment>
<feature type="compositionally biased region" description="Polar residues" evidence="1">
    <location>
        <begin position="501"/>
        <end position="513"/>
    </location>
</feature>
<keyword evidence="3" id="KW-1185">Reference proteome</keyword>
<evidence type="ECO:0000313" key="2">
    <source>
        <dbReference type="EMBL" id="CAJ1956123.1"/>
    </source>
</evidence>
<evidence type="ECO:0000313" key="3">
    <source>
        <dbReference type="Proteomes" id="UP001295423"/>
    </source>
</evidence>
<feature type="compositionally biased region" description="Basic and acidic residues" evidence="1">
    <location>
        <begin position="458"/>
        <end position="473"/>
    </location>
</feature>
<feature type="compositionally biased region" description="Low complexity" evidence="1">
    <location>
        <begin position="1068"/>
        <end position="1077"/>
    </location>
</feature>
<feature type="region of interest" description="Disordered" evidence="1">
    <location>
        <begin position="427"/>
        <end position="542"/>
    </location>
</feature>
<feature type="compositionally biased region" description="Polar residues" evidence="1">
    <location>
        <begin position="22"/>
        <end position="37"/>
    </location>
</feature>
<feature type="compositionally biased region" description="Low complexity" evidence="1">
    <location>
        <begin position="49"/>
        <end position="83"/>
    </location>
</feature>
<feature type="compositionally biased region" description="Basic and acidic residues" evidence="1">
    <location>
        <begin position="934"/>
        <end position="944"/>
    </location>
</feature>
<feature type="compositionally biased region" description="Acidic residues" evidence="1">
    <location>
        <begin position="252"/>
        <end position="277"/>
    </location>
</feature>
<feature type="region of interest" description="Disordered" evidence="1">
    <location>
        <begin position="684"/>
        <end position="721"/>
    </location>
</feature>
<feature type="compositionally biased region" description="Polar residues" evidence="1">
    <location>
        <begin position="684"/>
        <end position="698"/>
    </location>
</feature>
<feature type="compositionally biased region" description="Polar residues" evidence="1">
    <location>
        <begin position="474"/>
        <end position="491"/>
    </location>
</feature>
<name>A0AAD2FYY3_9STRA</name>
<gene>
    <name evidence="2" type="ORF">CYCCA115_LOCUS16085</name>
</gene>
<evidence type="ECO:0000256" key="1">
    <source>
        <dbReference type="SAM" id="MobiDB-lite"/>
    </source>
</evidence>